<accession>A0ABZ0PD26</accession>
<reference evidence="2 3" key="1">
    <citation type="submission" date="2023-11" db="EMBL/GenBank/DDBJ databases">
        <title>Arctic aerobic anoxygenic photoheterotroph Sediminicoccus rosea KRV36 adapts its photosynthesis to long days of polar summer.</title>
        <authorList>
            <person name="Tomasch J."/>
            <person name="Kopejtka K."/>
            <person name="Bily T."/>
            <person name="Gardiner A.T."/>
            <person name="Gardian Z."/>
            <person name="Shivaramu S."/>
            <person name="Koblizek M."/>
            <person name="Engelhardt F."/>
            <person name="Kaftan D."/>
        </authorList>
    </citation>
    <scope>NUCLEOTIDE SEQUENCE [LARGE SCALE GENOMIC DNA]</scope>
    <source>
        <strain evidence="2 3">R-30</strain>
    </source>
</reference>
<name>A0ABZ0PD26_9PROT</name>
<dbReference type="Pfam" id="PF11162">
    <property type="entry name" value="DUF2946"/>
    <property type="match status" value="1"/>
</dbReference>
<keyword evidence="3" id="KW-1185">Reference proteome</keyword>
<dbReference type="RefSeq" id="WP_318647172.1">
    <property type="nucleotide sequence ID" value="NZ_CP137852.1"/>
</dbReference>
<feature type="chain" id="PRO_5045584729" evidence="1">
    <location>
        <begin position="19"/>
        <end position="119"/>
    </location>
</feature>
<evidence type="ECO:0000256" key="1">
    <source>
        <dbReference type="SAM" id="SignalP"/>
    </source>
</evidence>
<evidence type="ECO:0000313" key="2">
    <source>
        <dbReference type="EMBL" id="WPB83196.1"/>
    </source>
</evidence>
<keyword evidence="1" id="KW-0732">Signal</keyword>
<protein>
    <submittedName>
        <fullName evidence="2">DUF2946 family protein</fullName>
    </submittedName>
</protein>
<sequence length="119" mass="12130">MIRLLAAVLLLQSGVAVAHCLRGMGAGEGMLVEICSTEGMRTIRLDANGEPAADHAPGGESGFCPACHGLPAVDLPAPPLLSTPAWLGEAVSWAMAPGDGWLPPARAPPYTTRAPPVIA</sequence>
<dbReference type="Proteomes" id="UP001305521">
    <property type="component" value="Chromosome"/>
</dbReference>
<evidence type="ECO:0000313" key="3">
    <source>
        <dbReference type="Proteomes" id="UP001305521"/>
    </source>
</evidence>
<dbReference type="EMBL" id="CP137852">
    <property type="protein sequence ID" value="WPB83196.1"/>
    <property type="molecule type" value="Genomic_DNA"/>
</dbReference>
<feature type="signal peptide" evidence="1">
    <location>
        <begin position="1"/>
        <end position="18"/>
    </location>
</feature>
<dbReference type="InterPro" id="IPR021333">
    <property type="entry name" value="DUF2946"/>
</dbReference>
<proteinExistence type="predicted"/>
<organism evidence="2 3">
    <name type="scientific">Sediminicoccus rosea</name>
    <dbReference type="NCBI Taxonomy" id="1225128"/>
    <lineage>
        <taxon>Bacteria</taxon>
        <taxon>Pseudomonadati</taxon>
        <taxon>Pseudomonadota</taxon>
        <taxon>Alphaproteobacteria</taxon>
        <taxon>Acetobacterales</taxon>
        <taxon>Roseomonadaceae</taxon>
        <taxon>Sediminicoccus</taxon>
    </lineage>
</organism>
<gene>
    <name evidence="2" type="ORF">R9Z33_13885</name>
</gene>